<dbReference type="AlphaFoldDB" id="A0A6A6FI47"/>
<dbReference type="PROSITE" id="PS50850">
    <property type="entry name" value="MFS"/>
    <property type="match status" value="1"/>
</dbReference>
<dbReference type="EMBL" id="ML992671">
    <property type="protein sequence ID" value="KAF2212954.1"/>
    <property type="molecule type" value="Genomic_DNA"/>
</dbReference>
<dbReference type="Proteomes" id="UP000799539">
    <property type="component" value="Unassembled WGS sequence"/>
</dbReference>
<evidence type="ECO:0000259" key="6">
    <source>
        <dbReference type="PROSITE" id="PS50850"/>
    </source>
</evidence>
<reference evidence="7" key="1">
    <citation type="journal article" date="2020" name="Stud. Mycol.">
        <title>101 Dothideomycetes genomes: a test case for predicting lifestyles and emergence of pathogens.</title>
        <authorList>
            <person name="Haridas S."/>
            <person name="Albert R."/>
            <person name="Binder M."/>
            <person name="Bloem J."/>
            <person name="Labutti K."/>
            <person name="Salamov A."/>
            <person name="Andreopoulos B."/>
            <person name="Baker S."/>
            <person name="Barry K."/>
            <person name="Bills G."/>
            <person name="Bluhm B."/>
            <person name="Cannon C."/>
            <person name="Castanera R."/>
            <person name="Culley D."/>
            <person name="Daum C."/>
            <person name="Ezra D."/>
            <person name="Gonzalez J."/>
            <person name="Henrissat B."/>
            <person name="Kuo A."/>
            <person name="Liang C."/>
            <person name="Lipzen A."/>
            <person name="Lutzoni F."/>
            <person name="Magnuson J."/>
            <person name="Mondo S."/>
            <person name="Nolan M."/>
            <person name="Ohm R."/>
            <person name="Pangilinan J."/>
            <person name="Park H.-J."/>
            <person name="Ramirez L."/>
            <person name="Alfaro M."/>
            <person name="Sun H."/>
            <person name="Tritt A."/>
            <person name="Yoshinaga Y."/>
            <person name="Zwiers L.-H."/>
            <person name="Turgeon B."/>
            <person name="Goodwin S."/>
            <person name="Spatafora J."/>
            <person name="Crous P."/>
            <person name="Grigoriev I."/>
        </authorList>
    </citation>
    <scope>NUCLEOTIDE SEQUENCE</scope>
    <source>
        <strain evidence="7">SCOH1-5</strain>
    </source>
</reference>
<feature type="transmembrane region" description="Helical" evidence="5">
    <location>
        <begin position="132"/>
        <end position="149"/>
    </location>
</feature>
<dbReference type="InterPro" id="IPR020846">
    <property type="entry name" value="MFS_dom"/>
</dbReference>
<feature type="transmembrane region" description="Helical" evidence="5">
    <location>
        <begin position="64"/>
        <end position="83"/>
    </location>
</feature>
<dbReference type="OrthoDB" id="5215911at2759"/>
<feature type="transmembrane region" description="Helical" evidence="5">
    <location>
        <begin position="191"/>
        <end position="214"/>
    </location>
</feature>
<keyword evidence="3 5" id="KW-1133">Transmembrane helix</keyword>
<dbReference type="PANTHER" id="PTHR23502">
    <property type="entry name" value="MAJOR FACILITATOR SUPERFAMILY"/>
    <property type="match status" value="1"/>
</dbReference>
<accession>A0A6A6FI47</accession>
<feature type="transmembrane region" description="Helical" evidence="5">
    <location>
        <begin position="517"/>
        <end position="539"/>
    </location>
</feature>
<feature type="transmembrane region" description="Helical" evidence="5">
    <location>
        <begin position="447"/>
        <end position="473"/>
    </location>
</feature>
<dbReference type="InterPro" id="IPR011701">
    <property type="entry name" value="MFS"/>
</dbReference>
<evidence type="ECO:0000256" key="2">
    <source>
        <dbReference type="ARBA" id="ARBA00022692"/>
    </source>
</evidence>
<evidence type="ECO:0000313" key="7">
    <source>
        <dbReference type="EMBL" id="KAF2212954.1"/>
    </source>
</evidence>
<feature type="transmembrane region" description="Helical" evidence="5">
    <location>
        <begin position="161"/>
        <end position="184"/>
    </location>
</feature>
<feature type="transmembrane region" description="Helical" evidence="5">
    <location>
        <begin position="485"/>
        <end position="505"/>
    </location>
</feature>
<dbReference type="Gene3D" id="1.20.1250.20">
    <property type="entry name" value="MFS general substrate transporter like domains"/>
    <property type="match status" value="1"/>
</dbReference>
<evidence type="ECO:0000256" key="4">
    <source>
        <dbReference type="ARBA" id="ARBA00023136"/>
    </source>
</evidence>
<dbReference type="SUPFAM" id="SSF103473">
    <property type="entry name" value="MFS general substrate transporter"/>
    <property type="match status" value="1"/>
</dbReference>
<dbReference type="Pfam" id="PF07690">
    <property type="entry name" value="MFS_1"/>
    <property type="match status" value="1"/>
</dbReference>
<feature type="transmembrane region" description="Helical" evidence="5">
    <location>
        <begin position="334"/>
        <end position="358"/>
    </location>
</feature>
<keyword evidence="4 5" id="KW-0472">Membrane</keyword>
<dbReference type="GO" id="GO:0005886">
    <property type="term" value="C:plasma membrane"/>
    <property type="evidence" value="ECO:0007669"/>
    <property type="project" value="TreeGrafter"/>
</dbReference>
<feature type="domain" description="Major facilitator superfamily (MFS) profile" evidence="6">
    <location>
        <begin position="64"/>
        <end position="562"/>
    </location>
</feature>
<name>A0A6A6FI47_9PEZI</name>
<dbReference type="GO" id="GO:0022857">
    <property type="term" value="F:transmembrane transporter activity"/>
    <property type="evidence" value="ECO:0007669"/>
    <property type="project" value="InterPro"/>
</dbReference>
<evidence type="ECO:0000256" key="1">
    <source>
        <dbReference type="ARBA" id="ARBA00004141"/>
    </source>
</evidence>
<evidence type="ECO:0000256" key="3">
    <source>
        <dbReference type="ARBA" id="ARBA00022989"/>
    </source>
</evidence>
<feature type="transmembrane region" description="Helical" evidence="5">
    <location>
        <begin position="420"/>
        <end position="441"/>
    </location>
</feature>
<sequence length="562" mass="62406">MAGLQHSVNFAHGEANVPDYDAPPGTIYLVEGTHEAGAEQVIVLVPKPSQDIRDPLRWSRWRKAYHVSCLAFYAAIVGCITQWESVIYVPLMQHFKVGATSLNIGAAVMLLMLGVGNCFLIPLSNKIGRRSMYISSLSIILAACLWLAFLDDMNSWQGAHVLIGFGAAPFEALPAISIADIFFAHERGGKVGWYIFGLNLGSFMGPVCGGYLAQGMGWRWIYHFGYIFAAITIVLFYFTFEESRFIREGDEGAIVDLPRQMDAAELSGDSKSPSIAAGAVDDKKVRDLEMEYEFGTQPIAGEIFESDNWKIQWRPWRIFPGQWREVWVEFYQPLFTTIFPAVLWCGINYGTCVSWLSVLGTTVAEVFNRPPYQFSSGSIGLVFLSPLIGGLTGAIFAGPLNNKFTLWLSNRNKGWREPEFCLWAFVPGSLCMACGLILYGVASAHGLHWIVPVLGAGFVGFGLAVGGSLAIAYIIDCYERLDTHVMTTVILIRNIVGFGITWGIQPWIDGMGQQNCFILTGVLAFIIMGPMALAFIWWGKRARKWTKPMYFKMAEQFEAKSL</sequence>
<evidence type="ECO:0000313" key="8">
    <source>
        <dbReference type="Proteomes" id="UP000799539"/>
    </source>
</evidence>
<keyword evidence="2 5" id="KW-0812">Transmembrane</keyword>
<comment type="subcellular location">
    <subcellularLocation>
        <location evidence="1">Membrane</location>
        <topology evidence="1">Multi-pass membrane protein</topology>
    </subcellularLocation>
</comment>
<feature type="transmembrane region" description="Helical" evidence="5">
    <location>
        <begin position="103"/>
        <end position="120"/>
    </location>
</feature>
<proteinExistence type="predicted"/>
<feature type="transmembrane region" description="Helical" evidence="5">
    <location>
        <begin position="220"/>
        <end position="240"/>
    </location>
</feature>
<protein>
    <recommendedName>
        <fullName evidence="6">Major facilitator superfamily (MFS) profile domain-containing protein</fullName>
    </recommendedName>
</protein>
<organism evidence="7 8">
    <name type="scientific">Cercospora zeae-maydis SCOH1-5</name>
    <dbReference type="NCBI Taxonomy" id="717836"/>
    <lineage>
        <taxon>Eukaryota</taxon>
        <taxon>Fungi</taxon>
        <taxon>Dikarya</taxon>
        <taxon>Ascomycota</taxon>
        <taxon>Pezizomycotina</taxon>
        <taxon>Dothideomycetes</taxon>
        <taxon>Dothideomycetidae</taxon>
        <taxon>Mycosphaerellales</taxon>
        <taxon>Mycosphaerellaceae</taxon>
        <taxon>Cercospora</taxon>
    </lineage>
</organism>
<evidence type="ECO:0000256" key="5">
    <source>
        <dbReference type="SAM" id="Phobius"/>
    </source>
</evidence>
<keyword evidence="8" id="KW-1185">Reference proteome</keyword>
<feature type="transmembrane region" description="Helical" evidence="5">
    <location>
        <begin position="378"/>
        <end position="400"/>
    </location>
</feature>
<gene>
    <name evidence="7" type="ORF">CERZMDRAFT_96628</name>
</gene>
<dbReference type="InterPro" id="IPR036259">
    <property type="entry name" value="MFS_trans_sf"/>
</dbReference>
<dbReference type="PANTHER" id="PTHR23502:SF34">
    <property type="entry name" value="PROTEIN HOL1"/>
    <property type="match status" value="1"/>
</dbReference>